<reference evidence="3" key="1">
    <citation type="journal article" date="2019" name="Int. J. Syst. Evol. Microbiol.">
        <title>The Global Catalogue of Microorganisms (GCM) 10K type strain sequencing project: providing services to taxonomists for standard genome sequencing and annotation.</title>
        <authorList>
            <consortium name="The Broad Institute Genomics Platform"/>
            <consortium name="The Broad Institute Genome Sequencing Center for Infectious Disease"/>
            <person name="Wu L."/>
            <person name="Ma J."/>
        </authorList>
    </citation>
    <scope>NUCLEOTIDE SEQUENCE [LARGE SCALE GENOMIC DNA]</scope>
    <source>
        <strain evidence="3">CCUG 49679</strain>
    </source>
</reference>
<feature type="signal peptide" evidence="1">
    <location>
        <begin position="1"/>
        <end position="21"/>
    </location>
</feature>
<dbReference type="EMBL" id="JBHSQB010000007">
    <property type="protein sequence ID" value="MFC6096963.1"/>
    <property type="molecule type" value="Genomic_DNA"/>
</dbReference>
<organism evidence="2 3">
    <name type="scientific">Flavobacterium qiangtangense</name>
    <dbReference type="NCBI Taxonomy" id="1442595"/>
    <lineage>
        <taxon>Bacteria</taxon>
        <taxon>Pseudomonadati</taxon>
        <taxon>Bacteroidota</taxon>
        <taxon>Flavobacteriia</taxon>
        <taxon>Flavobacteriales</taxon>
        <taxon>Flavobacteriaceae</taxon>
        <taxon>Flavobacterium</taxon>
    </lineage>
</organism>
<sequence>MGINKNITSALFLLFSLCLSAQQNTVFSAPSVEKTTPESLFLHLNASTFVSGETLFYKIYSLNQVDNTISQISKVAYVELIDSKKNSIVKHKLFLKEGLAKSDLFVPITLKTGTYKLIAYTTWMLNKKESDVFQQEIFIINPFEELSENNIAKENENYVATKVNGNSLPTNSTSELKVNLNKKTFNQREEAIINFTSSKNLSGNYSVSVRKTDSLPSPFMFSAFDFKNNSNKSSVSLDSKKIILPEMRGELISGKIEAEDKNLQVQNIAVALSIPGKSFVFKIVRTNKQGEFFFIIDQNYQNQEYVIQVIGEKNIQYSVSINKKETVDLSKLSVANNFKINSKIKNTLKERSISSQIENAYFSKKTDSVTAVNQKYFYDPSSKSYRLDDYTRFATLRQSITEVVKEMSYSRSGGKYIFHLKDFTAQTQVQEPVLTLVDGILVQDVSDIIDYDAKNIEKINIVPKGYIYGGTVTSGFVSIFTKDGSFNTDALSTKFFNFNFDAVPQKEKIYFEQIYDAQTKSSRIPDFRQQLLWLPELKLTEKNTKISLFTSDIPGNYEISVEGFSEKGEPISLKETFIVE</sequence>
<comment type="caution">
    <text evidence="2">The sequence shown here is derived from an EMBL/GenBank/DDBJ whole genome shotgun (WGS) entry which is preliminary data.</text>
</comment>
<name>A0ABW1PPJ4_9FLAO</name>
<dbReference type="RefSeq" id="WP_379791834.1">
    <property type="nucleotide sequence ID" value="NZ_JBHSQB010000007.1"/>
</dbReference>
<protein>
    <recommendedName>
        <fullName evidence="4">TonB-dependent receptor</fullName>
    </recommendedName>
</protein>
<proteinExistence type="predicted"/>
<evidence type="ECO:0000313" key="3">
    <source>
        <dbReference type="Proteomes" id="UP001596287"/>
    </source>
</evidence>
<feature type="chain" id="PRO_5045496726" description="TonB-dependent receptor" evidence="1">
    <location>
        <begin position="22"/>
        <end position="580"/>
    </location>
</feature>
<accession>A0ABW1PPJ4</accession>
<keyword evidence="1" id="KW-0732">Signal</keyword>
<gene>
    <name evidence="2" type="ORF">ACFPVY_09935</name>
</gene>
<dbReference type="Proteomes" id="UP001596287">
    <property type="component" value="Unassembled WGS sequence"/>
</dbReference>
<evidence type="ECO:0000313" key="2">
    <source>
        <dbReference type="EMBL" id="MFC6096963.1"/>
    </source>
</evidence>
<keyword evidence="3" id="KW-1185">Reference proteome</keyword>
<evidence type="ECO:0000256" key="1">
    <source>
        <dbReference type="SAM" id="SignalP"/>
    </source>
</evidence>
<evidence type="ECO:0008006" key="4">
    <source>
        <dbReference type="Google" id="ProtNLM"/>
    </source>
</evidence>